<keyword evidence="8" id="KW-1185">Reference proteome</keyword>
<comment type="catalytic activity">
    <reaction evidence="3">
        <text>[protein]-L-glutamate 5-O-methyl ester + H2O = L-glutamyl-[protein] + methanol + H(+)</text>
        <dbReference type="Rhea" id="RHEA:23236"/>
        <dbReference type="Rhea" id="RHEA-COMP:10208"/>
        <dbReference type="Rhea" id="RHEA-COMP:10311"/>
        <dbReference type="ChEBI" id="CHEBI:15377"/>
        <dbReference type="ChEBI" id="CHEBI:15378"/>
        <dbReference type="ChEBI" id="CHEBI:17790"/>
        <dbReference type="ChEBI" id="CHEBI:29973"/>
        <dbReference type="ChEBI" id="CHEBI:82795"/>
        <dbReference type="EC" id="3.1.1.61"/>
    </reaction>
</comment>
<dbReference type="GO" id="GO:0006935">
    <property type="term" value="P:chemotaxis"/>
    <property type="evidence" value="ECO:0007669"/>
    <property type="project" value="UniProtKB-UniRule"/>
</dbReference>
<dbReference type="Pfam" id="PF01339">
    <property type="entry name" value="CheB_methylest"/>
    <property type="match status" value="1"/>
</dbReference>
<dbReference type="SUPFAM" id="SSF52738">
    <property type="entry name" value="Methylesterase CheB, C-terminal domain"/>
    <property type="match status" value="1"/>
</dbReference>
<keyword evidence="1 4" id="KW-0378">Hydrolase</keyword>
<evidence type="ECO:0000256" key="4">
    <source>
        <dbReference type="PROSITE-ProRule" id="PRU00050"/>
    </source>
</evidence>
<evidence type="ECO:0000313" key="8">
    <source>
        <dbReference type="Proteomes" id="UP000228948"/>
    </source>
</evidence>
<dbReference type="PROSITE" id="PS50122">
    <property type="entry name" value="CHEB"/>
    <property type="match status" value="1"/>
</dbReference>
<evidence type="ECO:0000256" key="1">
    <source>
        <dbReference type="ARBA" id="ARBA00022801"/>
    </source>
</evidence>
<evidence type="ECO:0000256" key="2">
    <source>
        <dbReference type="ARBA" id="ARBA00039140"/>
    </source>
</evidence>
<dbReference type="GO" id="GO:0005737">
    <property type="term" value="C:cytoplasm"/>
    <property type="evidence" value="ECO:0007669"/>
    <property type="project" value="InterPro"/>
</dbReference>
<dbReference type="Gene3D" id="3.40.50.180">
    <property type="entry name" value="Methylesterase CheB, C-terminal domain"/>
    <property type="match status" value="1"/>
</dbReference>
<dbReference type="RefSeq" id="WP_084634790.1">
    <property type="nucleotide sequence ID" value="NZ_CP024899.1"/>
</dbReference>
<dbReference type="EMBL" id="CP024899">
    <property type="protein sequence ID" value="ATX65637.1"/>
    <property type="molecule type" value="Genomic_DNA"/>
</dbReference>
<evidence type="ECO:0000259" key="6">
    <source>
        <dbReference type="PROSITE" id="PS50122"/>
    </source>
</evidence>
<feature type="active site" evidence="4">
    <location>
        <position position="280"/>
    </location>
</feature>
<dbReference type="PANTHER" id="PTHR42872:SF6">
    <property type="entry name" value="PROTEIN-GLUTAMATE METHYLESTERASE_PROTEIN-GLUTAMINE GLUTAMINASE"/>
    <property type="match status" value="1"/>
</dbReference>
<reference evidence="7 8" key="1">
    <citation type="submission" date="2017-11" db="EMBL/GenBank/DDBJ databases">
        <title>Revised Sequence and Annotation of the Rhodobaca barguzinensis strain alga05 Genome.</title>
        <authorList>
            <person name="Kopejtka K."/>
            <person name="Tomasch J.M."/>
            <person name="Bunk B."/>
            <person name="Koblizek M."/>
        </authorList>
    </citation>
    <scope>NUCLEOTIDE SEQUENCE [LARGE SCALE GENOMIC DNA]</scope>
    <source>
        <strain evidence="8">alga05</strain>
    </source>
</reference>
<dbReference type="PANTHER" id="PTHR42872">
    <property type="entry name" value="PROTEIN-GLUTAMATE METHYLESTERASE/PROTEIN-GLUTAMINE GLUTAMINASE"/>
    <property type="match status" value="1"/>
</dbReference>
<feature type="domain" description="CheB-type methylesterase" evidence="6">
    <location>
        <begin position="145"/>
        <end position="333"/>
    </location>
</feature>
<organism evidence="7 8">
    <name type="scientific">Roseinatronobacter bogoriensis subsp. barguzinensis</name>
    <dbReference type="NCBI Taxonomy" id="441209"/>
    <lineage>
        <taxon>Bacteria</taxon>
        <taxon>Pseudomonadati</taxon>
        <taxon>Pseudomonadota</taxon>
        <taxon>Alphaproteobacteria</taxon>
        <taxon>Rhodobacterales</taxon>
        <taxon>Paracoccaceae</taxon>
        <taxon>Roseinatronobacter</taxon>
    </lineage>
</organism>
<dbReference type="CDD" id="cd16432">
    <property type="entry name" value="CheB_Rec"/>
    <property type="match status" value="1"/>
</dbReference>
<dbReference type="InterPro" id="IPR035909">
    <property type="entry name" value="CheB_C"/>
</dbReference>
<dbReference type="STRING" id="441209.GCA_001870665_01219"/>
<feature type="active site" evidence="4">
    <location>
        <position position="157"/>
    </location>
</feature>
<feature type="compositionally biased region" description="Pro residues" evidence="5">
    <location>
        <begin position="123"/>
        <end position="134"/>
    </location>
</feature>
<evidence type="ECO:0000313" key="7">
    <source>
        <dbReference type="EMBL" id="ATX65637.1"/>
    </source>
</evidence>
<dbReference type="OrthoDB" id="9793421at2"/>
<protein>
    <recommendedName>
        <fullName evidence="2">protein-glutamate methylesterase</fullName>
        <ecNumber evidence="2">3.1.1.61</ecNumber>
    </recommendedName>
</protein>
<evidence type="ECO:0000256" key="3">
    <source>
        <dbReference type="ARBA" id="ARBA00048267"/>
    </source>
</evidence>
<dbReference type="GO" id="GO:0008984">
    <property type="term" value="F:protein-glutamate methylesterase activity"/>
    <property type="evidence" value="ECO:0007669"/>
    <property type="project" value="UniProtKB-EC"/>
</dbReference>
<sequence>MNSSQTRNLLVADPNSLRREMILQACASHPALRGHGASTVAELYRQTESLMPAYVALAVEFAQMREFTALASLFDMIGAELVIHGETPMSSLSYRCFRVVGPNDATSLVDALAPSSAAATGNPPGPPRRVPSPGPITQVVPQRDPAKAPEIIAIAGSTGGIVAIEKILLEFPEDCPPTLVVQHIRPGFADGLVRRLDRIVAPRVVGAIDGGAIHRGHVYVATDSERHLGLISRAGLRARLLDAPEVSGHRPSIDVLFDSLAQLGGRHRISACLLTGMGADGADGMVNLRANGAYTIAQDKETSVIWGMPQAAIQRGGAAVVLPLDRIAPALLAGRAALSRVEGFVK</sequence>
<dbReference type="GO" id="GO:0000156">
    <property type="term" value="F:phosphorelay response regulator activity"/>
    <property type="evidence" value="ECO:0007669"/>
    <property type="project" value="InterPro"/>
</dbReference>
<name>A0A2K8K859_9RHOB</name>
<dbReference type="Proteomes" id="UP000228948">
    <property type="component" value="Chromosome"/>
</dbReference>
<gene>
    <name evidence="7" type="ORF">BG454_07205</name>
</gene>
<keyword evidence="4" id="KW-0145">Chemotaxis</keyword>
<dbReference type="EC" id="3.1.1.61" evidence="2"/>
<proteinExistence type="predicted"/>
<evidence type="ECO:0000256" key="5">
    <source>
        <dbReference type="SAM" id="MobiDB-lite"/>
    </source>
</evidence>
<feature type="active site" evidence="4">
    <location>
        <position position="183"/>
    </location>
</feature>
<dbReference type="InterPro" id="IPR000673">
    <property type="entry name" value="Sig_transdc_resp-reg_Me-estase"/>
</dbReference>
<accession>A0A2K8K859</accession>
<dbReference type="AlphaFoldDB" id="A0A2K8K859"/>
<dbReference type="KEGG" id="rbg:BG454_07205"/>
<feature type="region of interest" description="Disordered" evidence="5">
    <location>
        <begin position="114"/>
        <end position="136"/>
    </location>
</feature>